<organism evidence="1 2">
    <name type="scientific">Flexibacter flexilis DSM 6793</name>
    <dbReference type="NCBI Taxonomy" id="927664"/>
    <lineage>
        <taxon>Bacteria</taxon>
        <taxon>Pseudomonadati</taxon>
        <taxon>Bacteroidota</taxon>
        <taxon>Cytophagia</taxon>
        <taxon>Cytophagales</taxon>
        <taxon>Flexibacteraceae</taxon>
        <taxon>Flexibacter</taxon>
    </lineage>
</organism>
<keyword evidence="2" id="KW-1185">Reference proteome</keyword>
<dbReference type="EMBL" id="FOLE01000004">
    <property type="protein sequence ID" value="SFC24771.1"/>
    <property type="molecule type" value="Genomic_DNA"/>
</dbReference>
<reference evidence="1 2" key="1">
    <citation type="submission" date="2016-10" db="EMBL/GenBank/DDBJ databases">
        <authorList>
            <person name="de Groot N.N."/>
        </authorList>
    </citation>
    <scope>NUCLEOTIDE SEQUENCE [LARGE SCALE GENOMIC DNA]</scope>
    <source>
        <strain evidence="1 2">DSM 6793</strain>
    </source>
</reference>
<accession>A0A1I1HLN9</accession>
<dbReference type="AlphaFoldDB" id="A0A1I1HLN9"/>
<evidence type="ECO:0000313" key="2">
    <source>
        <dbReference type="Proteomes" id="UP000199514"/>
    </source>
</evidence>
<name>A0A1I1HLN9_9BACT</name>
<dbReference type="Proteomes" id="UP000199514">
    <property type="component" value="Unassembled WGS sequence"/>
</dbReference>
<sequence>MMICIRGNNLTVPYVFFEGNNLQISCKFLINKMMDLKLNMATIFNKELVSIFNQMKTLFLFHKEIKKHYLISKKFNSINDLYFQDGDCAFY</sequence>
<protein>
    <submittedName>
        <fullName evidence="1">Uncharacterized protein</fullName>
    </submittedName>
</protein>
<evidence type="ECO:0000313" key="1">
    <source>
        <dbReference type="EMBL" id="SFC24771.1"/>
    </source>
</evidence>
<dbReference type="STRING" id="927664.SAMN05421780_10410"/>
<gene>
    <name evidence="1" type="ORF">SAMN05421780_10410</name>
</gene>
<proteinExistence type="predicted"/>